<feature type="compositionally biased region" description="Basic and acidic residues" evidence="1">
    <location>
        <begin position="110"/>
        <end position="123"/>
    </location>
</feature>
<evidence type="ECO:0000313" key="2">
    <source>
        <dbReference type="EMBL" id="CAD2218383.1"/>
    </source>
</evidence>
<dbReference type="EMBL" id="LR877155">
    <property type="protein sequence ID" value="CAD2218383.1"/>
    <property type="molecule type" value="Genomic_DNA"/>
</dbReference>
<evidence type="ECO:0000256" key="1">
    <source>
        <dbReference type="SAM" id="MobiDB-lite"/>
    </source>
</evidence>
<feature type="region of interest" description="Disordered" evidence="1">
    <location>
        <begin position="506"/>
        <end position="593"/>
    </location>
</feature>
<name>A0A7G2CI65_9TRYP</name>
<gene>
    <name evidence="2" type="ORF">ADEAN_000587100</name>
</gene>
<keyword evidence="3" id="KW-1185">Reference proteome</keyword>
<feature type="compositionally biased region" description="Low complexity" evidence="1">
    <location>
        <begin position="1"/>
        <end position="13"/>
    </location>
</feature>
<evidence type="ECO:0000313" key="3">
    <source>
        <dbReference type="Proteomes" id="UP000515908"/>
    </source>
</evidence>
<accession>A0A7G2CI65</accession>
<dbReference type="AlphaFoldDB" id="A0A7G2CI65"/>
<reference evidence="2 3" key="1">
    <citation type="submission" date="2020-08" db="EMBL/GenBank/DDBJ databases">
        <authorList>
            <person name="Newling K."/>
            <person name="Davey J."/>
            <person name="Forrester S."/>
        </authorList>
    </citation>
    <scope>NUCLEOTIDE SEQUENCE [LARGE SCALE GENOMIC DNA]</scope>
    <source>
        <strain evidence="3">Crithidia deanei Carvalho (ATCC PRA-265)</strain>
    </source>
</reference>
<organism evidence="2 3">
    <name type="scientific">Angomonas deanei</name>
    <dbReference type="NCBI Taxonomy" id="59799"/>
    <lineage>
        <taxon>Eukaryota</taxon>
        <taxon>Discoba</taxon>
        <taxon>Euglenozoa</taxon>
        <taxon>Kinetoplastea</taxon>
        <taxon>Metakinetoplastina</taxon>
        <taxon>Trypanosomatida</taxon>
        <taxon>Trypanosomatidae</taxon>
        <taxon>Strigomonadinae</taxon>
        <taxon>Angomonas</taxon>
    </lineage>
</organism>
<protein>
    <submittedName>
        <fullName evidence="2">Uncharacterized protein</fullName>
    </submittedName>
</protein>
<feature type="compositionally biased region" description="Basic and acidic residues" evidence="1">
    <location>
        <begin position="528"/>
        <end position="537"/>
    </location>
</feature>
<dbReference type="VEuPathDB" id="TriTrypDB:ADEAN_000587100"/>
<proteinExistence type="predicted"/>
<dbReference type="Proteomes" id="UP000515908">
    <property type="component" value="Chromosome 11"/>
</dbReference>
<feature type="region of interest" description="Disordered" evidence="1">
    <location>
        <begin position="1"/>
        <end position="248"/>
    </location>
</feature>
<feature type="compositionally biased region" description="Low complexity" evidence="1">
    <location>
        <begin position="124"/>
        <end position="133"/>
    </location>
</feature>
<feature type="compositionally biased region" description="Basic and acidic residues" evidence="1">
    <location>
        <begin position="213"/>
        <end position="222"/>
    </location>
</feature>
<feature type="compositionally biased region" description="Basic and acidic residues" evidence="1">
    <location>
        <begin position="557"/>
        <end position="593"/>
    </location>
</feature>
<feature type="region of interest" description="Disordered" evidence="1">
    <location>
        <begin position="445"/>
        <end position="479"/>
    </location>
</feature>
<sequence length="698" mass="77505">MSFLSSSSSSFASERGSPPRGIVLPTRGQTASPPSSAGRSLGRQPSPAEVEYANLAGPEEGSSTNTSKAATPLTSRLSFAEDTASENSAPPAEAPAPSPVSSPRAQWRRNRLDEINENYRRQANEAVPAPAAVIEEEESMYEKMKRLSRSMDPSNEAAGDPIVLVETVSETLVSPPRPDIARSPLPDKPADKPSPDRPPASRSLFLDSPPPQEAKREEEKPEPSIPIELPSGRDTRTRPPHRSADTVGDVRWVTRSTTTDPIAYNLKAPPEIVPLPGRKSFSFMTHHKEPHSTVLTSTRRASPVRFHATQNHTYHQTPVRKWGTSGNTRQEDQPSQRGTLLDSVLQMAAASSLNSISALPVEQDDTISQVSLLTSSAVVEVEGLPRRTKVYKALCSPRTTQTSLLEVRERHFHRTRRSGDNSYSTQMTSEVFARSPEREAFLTRRAAAAEPSLVESPVGHRRTETASRGQTGHGSMVSWTGVRASRQGSSAIRFSKLHRSNLSSRIEDSQLIRSPTPPSRVPYPVAERPLREEDQSRGRALFSTPIERPAERIGQGSERRPYSENRKQSTPPARREDTRSPDGERSSRGESEKRNAWLAAIAETRLRSLLLSRQRLLQEEAVLRERIELVEEHTFQTKMRDLNMLRAVSYMKQGAPDPAPSTDDEEAQRVLRRVRREQCELSAELNRLGRELQQLAQH</sequence>
<feature type="compositionally biased region" description="Polar residues" evidence="1">
    <location>
        <begin position="27"/>
        <end position="38"/>
    </location>
</feature>
<feature type="compositionally biased region" description="Polar residues" evidence="1">
    <location>
        <begin position="61"/>
        <end position="77"/>
    </location>
</feature>